<name>A0A8T0QIX9_PANVG</name>
<feature type="compositionally biased region" description="Basic and acidic residues" evidence="1">
    <location>
        <begin position="183"/>
        <end position="192"/>
    </location>
</feature>
<accession>A0A8T0QIX9</accession>
<gene>
    <name evidence="2" type="ORF">PVAP13_7KG093709</name>
</gene>
<feature type="region of interest" description="Disordered" evidence="1">
    <location>
        <begin position="1"/>
        <end position="24"/>
    </location>
</feature>
<comment type="caution">
    <text evidence="2">The sequence shown here is derived from an EMBL/GenBank/DDBJ whole genome shotgun (WGS) entry which is preliminary data.</text>
</comment>
<feature type="region of interest" description="Disordered" evidence="1">
    <location>
        <begin position="36"/>
        <end position="204"/>
    </location>
</feature>
<protein>
    <submittedName>
        <fullName evidence="2">Uncharacterized protein</fullName>
    </submittedName>
</protein>
<feature type="compositionally biased region" description="Low complexity" evidence="1">
    <location>
        <begin position="95"/>
        <end position="118"/>
    </location>
</feature>
<evidence type="ECO:0000313" key="2">
    <source>
        <dbReference type="EMBL" id="KAG2570686.1"/>
    </source>
</evidence>
<organism evidence="2 3">
    <name type="scientific">Panicum virgatum</name>
    <name type="common">Blackwell switchgrass</name>
    <dbReference type="NCBI Taxonomy" id="38727"/>
    <lineage>
        <taxon>Eukaryota</taxon>
        <taxon>Viridiplantae</taxon>
        <taxon>Streptophyta</taxon>
        <taxon>Embryophyta</taxon>
        <taxon>Tracheophyta</taxon>
        <taxon>Spermatophyta</taxon>
        <taxon>Magnoliopsida</taxon>
        <taxon>Liliopsida</taxon>
        <taxon>Poales</taxon>
        <taxon>Poaceae</taxon>
        <taxon>PACMAD clade</taxon>
        <taxon>Panicoideae</taxon>
        <taxon>Panicodae</taxon>
        <taxon>Paniceae</taxon>
        <taxon>Panicinae</taxon>
        <taxon>Panicum</taxon>
        <taxon>Panicum sect. Hiantes</taxon>
    </lineage>
</organism>
<dbReference type="EMBL" id="CM029049">
    <property type="protein sequence ID" value="KAG2570686.1"/>
    <property type="molecule type" value="Genomic_DNA"/>
</dbReference>
<sequence>MRCSGEKERRRLPRPNNNTCRKGNDALERRRCWPSTELGRLSPELQGNETTAVVQARDRRHRRRYVGNREEARKAPLHSQQSQRIRSRQCPIPGPQRAAPRQGPPACACTGRKGAPGPAQGPAPHPRESGCSSEQPHAEAHPPAPLVIAGGGATETGARPARHPAPKGAAPRRQTSPPHDKRHRDAIADRDATGLVQSTSRATCRTRCRPRWVREGGVRNPVGVGRSCHREEAACTEEADAAHEPPPAALPLATGPPPRERAKGSSNSRNFRSGPKEGGSGTGRCGSGDRRSGEPRR</sequence>
<feature type="compositionally biased region" description="Basic and acidic residues" evidence="1">
    <location>
        <begin position="287"/>
        <end position="297"/>
    </location>
</feature>
<proteinExistence type="predicted"/>
<evidence type="ECO:0000313" key="3">
    <source>
        <dbReference type="Proteomes" id="UP000823388"/>
    </source>
</evidence>
<feature type="region of interest" description="Disordered" evidence="1">
    <location>
        <begin position="216"/>
        <end position="297"/>
    </location>
</feature>
<keyword evidence="3" id="KW-1185">Reference proteome</keyword>
<reference evidence="2" key="1">
    <citation type="submission" date="2020-05" db="EMBL/GenBank/DDBJ databases">
        <title>WGS assembly of Panicum virgatum.</title>
        <authorList>
            <person name="Lovell J.T."/>
            <person name="Jenkins J."/>
            <person name="Shu S."/>
            <person name="Juenger T.E."/>
            <person name="Schmutz J."/>
        </authorList>
    </citation>
    <scope>NUCLEOTIDE SEQUENCE</scope>
    <source>
        <strain evidence="2">AP13</strain>
    </source>
</reference>
<feature type="compositionally biased region" description="Pro residues" evidence="1">
    <location>
        <begin position="244"/>
        <end position="257"/>
    </location>
</feature>
<dbReference type="Proteomes" id="UP000823388">
    <property type="component" value="Chromosome 7K"/>
</dbReference>
<evidence type="ECO:0000256" key="1">
    <source>
        <dbReference type="SAM" id="MobiDB-lite"/>
    </source>
</evidence>
<feature type="compositionally biased region" description="Gly residues" evidence="1">
    <location>
        <begin position="276"/>
        <end position="286"/>
    </location>
</feature>
<dbReference type="AlphaFoldDB" id="A0A8T0QIX9"/>